<dbReference type="RefSeq" id="WP_044637059.1">
    <property type="nucleotide sequence ID" value="NZ_CP007202.1"/>
</dbReference>
<dbReference type="Pfam" id="PF00144">
    <property type="entry name" value="Beta-lactamase"/>
    <property type="match status" value="1"/>
</dbReference>
<feature type="domain" description="Beta-lactamase-related" evidence="1">
    <location>
        <begin position="33"/>
        <end position="343"/>
    </location>
</feature>
<name>A0A0C5WI58_9FLAO</name>
<evidence type="ECO:0000259" key="1">
    <source>
        <dbReference type="Pfam" id="PF00144"/>
    </source>
</evidence>
<accession>A0A0C5WI58</accession>
<dbReference type="GO" id="GO:0006508">
    <property type="term" value="P:proteolysis"/>
    <property type="evidence" value="ECO:0007669"/>
    <property type="project" value="TreeGrafter"/>
</dbReference>
<dbReference type="SUPFAM" id="SSF56601">
    <property type="entry name" value="beta-lactamase/transpeptidase-like"/>
    <property type="match status" value="1"/>
</dbReference>
<dbReference type="InterPro" id="IPR052794">
    <property type="entry name" value="Mito_Ser_Protease_LACTB"/>
</dbReference>
<dbReference type="InterPro" id="IPR012338">
    <property type="entry name" value="Beta-lactam/transpept-like"/>
</dbReference>
<dbReference type="Proteomes" id="UP000032229">
    <property type="component" value="Chromosome"/>
</dbReference>
<gene>
    <name evidence="2" type="ORF">AW14_00730</name>
</gene>
<dbReference type="OrthoDB" id="9793489at2"/>
<dbReference type="AlphaFoldDB" id="A0A0C5WI58"/>
<evidence type="ECO:0000313" key="2">
    <source>
        <dbReference type="EMBL" id="AJR02380.1"/>
    </source>
</evidence>
<sequence length="373" mass="41652">MKKIITFLLLLIGGYGFSQNIENTSEVKIRKAKRLAKKFLRKQHIPGMAISISENGNLIWSEGFGYSSFKPRTEVIPNKTVFRIASISKSITGVALAKMAEDNIIDLDKSIYYYLPDYPKKEYDFTVRQLAGNIAGIRHYKDNNEYALNEKMTINEGLSLFKNDSLLFKPGTKYHYSSLGFVLLSAIMQKASNSYFNDYVTDNIFKPLKMYKSSMEFTNMTVSNQTKFYKLSSLRRIRLANPVSNEYKVAGGGFLSTSEDIVKFGNELINPKILSEAAMAQVTTSQRLNNGYRTGYGMGLSVEKSINETPRLYHTGGGVGASSILLVYPEEGIVISVLTNLTGVSMKAFGTALEAIFLEQPAEQPAEQLVEQP</sequence>
<dbReference type="STRING" id="1454006.AW14_00730"/>
<dbReference type="PANTHER" id="PTHR46520:SF1">
    <property type="entry name" value="SERINE BETA-LACTAMASE-LIKE PROTEIN LACTB, MITOCHONDRIAL"/>
    <property type="match status" value="1"/>
</dbReference>
<dbReference type="PANTHER" id="PTHR46520">
    <property type="entry name" value="SERINE BETA-LACTAMASE-LIKE PROTEIN LACTB, MITOCHONDRIAL"/>
    <property type="match status" value="1"/>
</dbReference>
<keyword evidence="2" id="KW-0645">Protease</keyword>
<dbReference type="HOGENOM" id="CLU_020027_0_2_10"/>
<dbReference type="GO" id="GO:0019216">
    <property type="term" value="P:regulation of lipid metabolic process"/>
    <property type="evidence" value="ECO:0007669"/>
    <property type="project" value="TreeGrafter"/>
</dbReference>
<proteinExistence type="predicted"/>
<dbReference type="PATRIC" id="fig|1454006.5.peg.130"/>
<dbReference type="EMBL" id="CP007202">
    <property type="protein sequence ID" value="AJR02380.1"/>
    <property type="molecule type" value="Genomic_DNA"/>
</dbReference>
<reference evidence="2 3" key="1">
    <citation type="submission" date="2014-02" db="EMBL/GenBank/DDBJ databases">
        <authorList>
            <person name="Young C.-C."/>
            <person name="Hameed A."/>
            <person name="Huang H.-C."/>
            <person name="Shahina M."/>
        </authorList>
    </citation>
    <scope>NUCLEOTIDE SEQUENCE [LARGE SCALE GENOMIC DNA]</scope>
    <source>
        <strain evidence="2 3">CC-SAMT-1</strain>
    </source>
</reference>
<evidence type="ECO:0000313" key="3">
    <source>
        <dbReference type="Proteomes" id="UP000032229"/>
    </source>
</evidence>
<dbReference type="InterPro" id="IPR001466">
    <property type="entry name" value="Beta-lactam-related"/>
</dbReference>
<keyword evidence="2" id="KW-0121">Carboxypeptidase</keyword>
<dbReference type="KEGG" id="sze:AW14_00730"/>
<dbReference type="Gene3D" id="3.40.710.10">
    <property type="entry name" value="DD-peptidase/beta-lactamase superfamily"/>
    <property type="match status" value="1"/>
</dbReference>
<dbReference type="GO" id="GO:0004180">
    <property type="term" value="F:carboxypeptidase activity"/>
    <property type="evidence" value="ECO:0007669"/>
    <property type="project" value="UniProtKB-KW"/>
</dbReference>
<keyword evidence="2" id="KW-0378">Hydrolase</keyword>
<keyword evidence="3" id="KW-1185">Reference proteome</keyword>
<protein>
    <submittedName>
        <fullName evidence="2">D-alanyl-D-alanine carboxypeptidase</fullName>
    </submittedName>
</protein>
<organism evidence="2 3">
    <name type="scientific">Siansivirga zeaxanthinifaciens CC-SAMT-1</name>
    <dbReference type="NCBI Taxonomy" id="1454006"/>
    <lineage>
        <taxon>Bacteria</taxon>
        <taxon>Pseudomonadati</taxon>
        <taxon>Bacteroidota</taxon>
        <taxon>Flavobacteriia</taxon>
        <taxon>Flavobacteriales</taxon>
        <taxon>Flavobacteriaceae</taxon>
        <taxon>Siansivirga</taxon>
    </lineage>
</organism>